<gene>
    <name evidence="4" type="ORF">IB75_09980</name>
</gene>
<comment type="caution">
    <text evidence="4">The sequence shown here is derived from an EMBL/GenBank/DDBJ whole genome shotgun (WGS) entry which is preliminary data.</text>
</comment>
<dbReference type="Pfam" id="PF04984">
    <property type="entry name" value="Phage_sheath_1"/>
    <property type="match status" value="1"/>
</dbReference>
<name>A0A0E2Z190_9GAMM</name>
<dbReference type="InterPro" id="IPR020287">
    <property type="entry name" value="Tail_sheath_C"/>
</dbReference>
<dbReference type="PANTHER" id="PTHR35861:SF1">
    <property type="entry name" value="PHAGE TAIL SHEATH PROTEIN"/>
    <property type="match status" value="1"/>
</dbReference>
<dbReference type="Gene3D" id="3.40.50.11780">
    <property type="match status" value="1"/>
</dbReference>
<organism evidence="4 5">
    <name type="scientific">Nitrosococcus oceani C-27</name>
    <dbReference type="NCBI Taxonomy" id="314279"/>
    <lineage>
        <taxon>Bacteria</taxon>
        <taxon>Pseudomonadati</taxon>
        <taxon>Pseudomonadota</taxon>
        <taxon>Gammaproteobacteria</taxon>
        <taxon>Chromatiales</taxon>
        <taxon>Chromatiaceae</taxon>
        <taxon>Nitrosococcus</taxon>
    </lineage>
</organism>
<evidence type="ECO:0000256" key="1">
    <source>
        <dbReference type="ARBA" id="ARBA00008005"/>
    </source>
</evidence>
<comment type="similarity">
    <text evidence="1">Belongs to the myoviridae tail sheath protein family.</text>
</comment>
<dbReference type="PANTHER" id="PTHR35861">
    <property type="match status" value="1"/>
</dbReference>
<protein>
    <submittedName>
        <fullName evidence="4">Tail protein</fullName>
    </submittedName>
</protein>
<feature type="domain" description="Tail sheath protein subtilisin-like" evidence="2">
    <location>
        <begin position="317"/>
        <end position="478"/>
    </location>
</feature>
<accession>A0A0E2Z190</accession>
<dbReference type="Proteomes" id="UP000028839">
    <property type="component" value="Unassembled WGS sequence"/>
</dbReference>
<dbReference type="Pfam" id="PF17482">
    <property type="entry name" value="Phage_sheath_1C"/>
    <property type="match status" value="1"/>
</dbReference>
<proteinExistence type="inferred from homology"/>
<dbReference type="AlphaFoldDB" id="A0A0E2Z190"/>
<dbReference type="InterPro" id="IPR052042">
    <property type="entry name" value="Tail_sheath_structural"/>
</dbReference>
<dbReference type="InterPro" id="IPR035089">
    <property type="entry name" value="Phage_sheath_subtilisin"/>
</dbReference>
<evidence type="ECO:0000259" key="2">
    <source>
        <dbReference type="Pfam" id="PF04984"/>
    </source>
</evidence>
<sequence length="599" mass="65549">MTNWTQFINTFGVQDQLGPYITAPQIYVTHAVRGFFDNGGAACYFVRVGTAIRASLTLNDRATPTDRPALVVTAKEEGVTGNAITVEVQDASIVTSVAAVRAQATLSTASNGEATVTSASDAENFRPGDIVFLEQGTTSERATIASISDVTIKFATNLANSYTGGTIRIADLAPAQTKIRVADTTSIEPGTYISITQDGTTESRVVQSVEPINKFLTLTQGLTNTYTMATGDTEVNLQTLEFTLIINKPGFGAENFPTLSMDPRHSRYFSRIVNSLNADVTLADPPTPSAPPDNLPTVLAATPLAGGQDDDVTQLQTSHYRNGIDALEKVDEVSILCVPDRTDQDVQKYMIEHCEKMQDRFAVLDPQRNATLTDIKTQRGLVSSDRGYAALYYPWIIISNPVAEGRLPVPPSGHIAGIYARVDDSRGVHKAPANEAVRGVLDLERILTDDEQGPLNEEGINAIRSFLGSGIRVWGARTIAPKDRTQWRYVNVRRLLLFIEESLQEGTQFAVFEPNNRSLWGKLRRQVTEFLNRVWRDGALFGATAEEAFRVRIDEELNPPEVRALGQLIIEVILVPTTPAEFVVFRIISDTTGKSLIEE</sequence>
<feature type="domain" description="Tail sheath protein C-terminal" evidence="3">
    <location>
        <begin position="485"/>
        <end position="587"/>
    </location>
</feature>
<evidence type="ECO:0000313" key="4">
    <source>
        <dbReference type="EMBL" id="KFI19269.1"/>
    </source>
</evidence>
<evidence type="ECO:0000313" key="5">
    <source>
        <dbReference type="Proteomes" id="UP000028839"/>
    </source>
</evidence>
<evidence type="ECO:0000259" key="3">
    <source>
        <dbReference type="Pfam" id="PF17482"/>
    </source>
</evidence>
<dbReference type="HOGENOM" id="CLU_009303_1_0_6"/>
<reference evidence="4 5" key="1">
    <citation type="submission" date="2014-07" db="EMBL/GenBank/DDBJ databases">
        <title>Comparative analysis of Nitrosococcus oceani genome inventories of strains from Pacific and Atlantic gyres.</title>
        <authorList>
            <person name="Lim C.K."/>
            <person name="Wang L."/>
            <person name="Sayavedra-Soto L.A."/>
            <person name="Klotz M.G."/>
        </authorList>
    </citation>
    <scope>NUCLEOTIDE SEQUENCE [LARGE SCALE GENOMIC DNA]</scope>
    <source>
        <strain evidence="4 5">C-27</strain>
    </source>
</reference>
<dbReference type="EMBL" id="JPGN01000060">
    <property type="protein sequence ID" value="KFI19269.1"/>
    <property type="molecule type" value="Genomic_DNA"/>
</dbReference>